<feature type="region of interest" description="Disordered" evidence="1">
    <location>
        <begin position="168"/>
        <end position="190"/>
    </location>
</feature>
<keyword evidence="3" id="KW-1185">Reference proteome</keyword>
<dbReference type="AlphaFoldDB" id="A0AAN9YL28"/>
<protein>
    <submittedName>
        <fullName evidence="2">Uncharacterized protein</fullName>
    </submittedName>
</protein>
<dbReference type="Proteomes" id="UP001320245">
    <property type="component" value="Unassembled WGS sequence"/>
</dbReference>
<name>A0AAN9YL28_9PEZI</name>
<gene>
    <name evidence="2" type="ORF">SLS53_001891</name>
</gene>
<reference evidence="2 3" key="1">
    <citation type="journal article" date="2023" name="PLoS ONE">
        <title>Cytospora paraplurivora sp. nov. isolated from orchards with fruit tree decline syndrome in Ontario, Canada.</title>
        <authorList>
            <person name="Ilyukhin E."/>
            <person name="Nguyen H.D.T."/>
            <person name="Castle A.J."/>
            <person name="Ellouze W."/>
        </authorList>
    </citation>
    <scope>NUCLEOTIDE SEQUENCE [LARGE SCALE GENOMIC DNA]</scope>
    <source>
        <strain evidence="2 3">FDS-564</strain>
    </source>
</reference>
<dbReference type="EMBL" id="JAJSPL020000005">
    <property type="protein sequence ID" value="KAK7746704.1"/>
    <property type="molecule type" value="Genomic_DNA"/>
</dbReference>
<sequence length="190" mass="21020">MFVNRVGHQACLTCRLVDVRKQFRLFVMMIHRDAVDPSQAITAKFSLICGLLQAWGLLVDVVKAADEGFTAQSHTGSFNGRWVILEKGSISGCVGDKDGLIRAITADEGVVPNVITHPLLRNERAFIENFVIYEAYKASDPANPIDESYVYTNMVSFQPTSRGLDSSLAPYIDSETPPDEFARGVLSQRH</sequence>
<organism evidence="2 3">
    <name type="scientific">Cytospora paraplurivora</name>
    <dbReference type="NCBI Taxonomy" id="2898453"/>
    <lineage>
        <taxon>Eukaryota</taxon>
        <taxon>Fungi</taxon>
        <taxon>Dikarya</taxon>
        <taxon>Ascomycota</taxon>
        <taxon>Pezizomycotina</taxon>
        <taxon>Sordariomycetes</taxon>
        <taxon>Sordariomycetidae</taxon>
        <taxon>Diaporthales</taxon>
        <taxon>Cytosporaceae</taxon>
        <taxon>Cytospora</taxon>
    </lineage>
</organism>
<proteinExistence type="predicted"/>
<comment type="caution">
    <text evidence="2">The sequence shown here is derived from an EMBL/GenBank/DDBJ whole genome shotgun (WGS) entry which is preliminary data.</text>
</comment>
<evidence type="ECO:0000313" key="2">
    <source>
        <dbReference type="EMBL" id="KAK7746704.1"/>
    </source>
</evidence>
<evidence type="ECO:0000256" key="1">
    <source>
        <dbReference type="SAM" id="MobiDB-lite"/>
    </source>
</evidence>
<evidence type="ECO:0000313" key="3">
    <source>
        <dbReference type="Proteomes" id="UP001320245"/>
    </source>
</evidence>
<accession>A0AAN9YL28</accession>